<sequence>MIKWSEFNAAIWRKDGLKGVIDVDYVDINSLVGLEKQKSQLVNNTLNFIEGKGFNHALLWGHKGCGKSSLVKAVFTKFVDRNLRIIEIGVNDLENLPEILDKIRPLKEYKFIIFCDDLSFDSGDRSYKFLKPLLEGSIEKPPRNAVLYATSNRRHLVTESLEDNAIHAREEIDEKLSLSERFGLWISFYEGSFNEYLSIVDEYFKDFKGDKELLHIKARQYAMLRASRSGRIARQFYERYKDEF</sequence>
<dbReference type="Gene3D" id="3.40.50.300">
    <property type="entry name" value="P-loop containing nucleotide triphosphate hydrolases"/>
    <property type="match status" value="1"/>
</dbReference>
<dbReference type="InterPro" id="IPR027417">
    <property type="entry name" value="P-loop_NTPase"/>
</dbReference>
<name>A0A7M1LH79_9BACT</name>
<protein>
    <submittedName>
        <fullName evidence="1">ATP-binding protein</fullName>
    </submittedName>
</protein>
<dbReference type="InterPro" id="IPR008533">
    <property type="entry name" value="DUF815"/>
</dbReference>
<evidence type="ECO:0000313" key="2">
    <source>
        <dbReference type="Proteomes" id="UP000594749"/>
    </source>
</evidence>
<keyword evidence="1" id="KW-0547">Nucleotide-binding</keyword>
<organism evidence="1 2">
    <name type="scientific">Campylobacter corcagiensis</name>
    <dbReference type="NCBI Taxonomy" id="1448857"/>
    <lineage>
        <taxon>Bacteria</taxon>
        <taxon>Pseudomonadati</taxon>
        <taxon>Campylobacterota</taxon>
        <taxon>Epsilonproteobacteria</taxon>
        <taxon>Campylobacterales</taxon>
        <taxon>Campylobacteraceae</taxon>
        <taxon>Campylobacter</taxon>
    </lineage>
</organism>
<keyword evidence="1" id="KW-0067">ATP-binding</keyword>
<dbReference type="Proteomes" id="UP000594749">
    <property type="component" value="Chromosome"/>
</dbReference>
<dbReference type="PANTHER" id="PTHR42935">
    <property type="entry name" value="SLR0930 PROTEIN"/>
    <property type="match status" value="1"/>
</dbReference>
<dbReference type="RefSeq" id="WP_034971809.1">
    <property type="nucleotide sequence ID" value="NZ_CP053842.1"/>
</dbReference>
<dbReference type="EMBL" id="CP063078">
    <property type="protein sequence ID" value="QOQ86855.1"/>
    <property type="molecule type" value="Genomic_DNA"/>
</dbReference>
<dbReference type="PANTHER" id="PTHR42935:SF1">
    <property type="entry name" value="SLR0930 PROTEIN"/>
    <property type="match status" value="1"/>
</dbReference>
<dbReference type="AlphaFoldDB" id="A0A7M1LH79"/>
<dbReference type="SUPFAM" id="SSF52540">
    <property type="entry name" value="P-loop containing nucleoside triphosphate hydrolases"/>
    <property type="match status" value="1"/>
</dbReference>
<dbReference type="OrthoDB" id="9812140at2"/>
<reference evidence="1 2" key="1">
    <citation type="submission" date="2020-10" db="EMBL/GenBank/DDBJ databases">
        <title>Campylobacter and Helicobacter PacBio genomes.</title>
        <authorList>
            <person name="Lane C."/>
        </authorList>
    </citation>
    <scope>NUCLEOTIDE SEQUENCE [LARGE SCALE GENOMIC DNA]</scope>
    <source>
        <strain evidence="1 2">2016D-0077</strain>
    </source>
</reference>
<accession>A0A7M1LH79</accession>
<dbReference type="Pfam" id="PF05673">
    <property type="entry name" value="DUF815"/>
    <property type="match status" value="1"/>
</dbReference>
<proteinExistence type="predicted"/>
<evidence type="ECO:0000313" key="1">
    <source>
        <dbReference type="EMBL" id="QOQ86855.1"/>
    </source>
</evidence>
<dbReference type="GO" id="GO:0005524">
    <property type="term" value="F:ATP binding"/>
    <property type="evidence" value="ECO:0007669"/>
    <property type="project" value="UniProtKB-KW"/>
</dbReference>
<gene>
    <name evidence="1" type="ORF">IMC76_06460</name>
</gene>
<keyword evidence="2" id="KW-1185">Reference proteome</keyword>